<dbReference type="PANTHER" id="PTHR13090:SF1">
    <property type="entry name" value="ARGININE-HYDROXYLASE NDUFAF5, MITOCHONDRIAL"/>
    <property type="match status" value="1"/>
</dbReference>
<evidence type="ECO:0000313" key="5">
    <source>
        <dbReference type="EMBL" id="SPJ23138.1"/>
    </source>
</evidence>
<feature type="domain" description="Methyltransferase type 11" evidence="4">
    <location>
        <begin position="69"/>
        <end position="116"/>
    </location>
</feature>
<evidence type="ECO:0000259" key="4">
    <source>
        <dbReference type="Pfam" id="PF08241"/>
    </source>
</evidence>
<organism evidence="5 6">
    <name type="scientific">Palleronia abyssalis</name>
    <dbReference type="NCBI Taxonomy" id="1501240"/>
    <lineage>
        <taxon>Bacteria</taxon>
        <taxon>Pseudomonadati</taxon>
        <taxon>Pseudomonadota</taxon>
        <taxon>Alphaproteobacteria</taxon>
        <taxon>Rhodobacterales</taxon>
        <taxon>Roseobacteraceae</taxon>
        <taxon>Palleronia</taxon>
    </lineage>
</organism>
<name>A0A2R8BSM8_9RHOB</name>
<dbReference type="AlphaFoldDB" id="A0A2R8BSM8"/>
<dbReference type="EMBL" id="ONZF01000002">
    <property type="protein sequence ID" value="SPJ23138.1"/>
    <property type="molecule type" value="Genomic_DNA"/>
</dbReference>
<dbReference type="Proteomes" id="UP000244912">
    <property type="component" value="Unassembled WGS sequence"/>
</dbReference>
<evidence type="ECO:0000256" key="3">
    <source>
        <dbReference type="SAM" id="MobiDB-lite"/>
    </source>
</evidence>
<dbReference type="OrthoDB" id="9793723at2"/>
<dbReference type="SUPFAM" id="SSF53335">
    <property type="entry name" value="S-adenosyl-L-methionine-dependent methyltransferases"/>
    <property type="match status" value="1"/>
</dbReference>
<dbReference type="InterPro" id="IPR029063">
    <property type="entry name" value="SAM-dependent_MTases_sf"/>
</dbReference>
<feature type="compositionally biased region" description="Basic and acidic residues" evidence="3">
    <location>
        <begin position="261"/>
        <end position="282"/>
    </location>
</feature>
<dbReference type="RefSeq" id="WP_108893005.1">
    <property type="nucleotide sequence ID" value="NZ_ONZF01000002.1"/>
</dbReference>
<evidence type="ECO:0000313" key="6">
    <source>
        <dbReference type="Proteomes" id="UP000244912"/>
    </source>
</evidence>
<sequence>MTADPPKLTDRPALLRRRDRTTRSGLFLHEIAADQVKERLEMVKRSFTDVAVVTGQPEFWSSQFPGATMIADTPTLDAEPASFDLVIHALALHWADDPIGQMVQSRRTLRPDGLFLSASFGGQTLSELRLSLSEAEANVRGGLSPRVAPMIDLRDAGGLLQRAGLSLPVADTERLTVSYADAFALMRELRGMGEANALASRDRRFAPRRMFDTAARIYRDKFPAADDPARIRATFELMHLSGWAPDDSQPKPLRPGSAKSRLADALRTDEHSLRDDSQQRGD</sequence>
<dbReference type="PANTHER" id="PTHR13090">
    <property type="entry name" value="ARGININE-HYDROXYLASE NDUFAF5, MITOCHONDRIAL"/>
    <property type="match status" value="1"/>
</dbReference>
<dbReference type="GO" id="GO:0032259">
    <property type="term" value="P:methylation"/>
    <property type="evidence" value="ECO:0007669"/>
    <property type="project" value="UniProtKB-KW"/>
</dbReference>
<protein>
    <recommendedName>
        <fullName evidence="4">Methyltransferase type 11 domain-containing protein</fullName>
    </recommendedName>
</protein>
<dbReference type="GO" id="GO:0008757">
    <property type="term" value="F:S-adenosylmethionine-dependent methyltransferase activity"/>
    <property type="evidence" value="ECO:0007669"/>
    <property type="project" value="InterPro"/>
</dbReference>
<keyword evidence="6" id="KW-1185">Reference proteome</keyword>
<dbReference type="Pfam" id="PF08241">
    <property type="entry name" value="Methyltransf_11"/>
    <property type="match status" value="1"/>
</dbReference>
<gene>
    <name evidence="5" type="ORF">PAA8504_00943</name>
</gene>
<evidence type="ECO:0000256" key="1">
    <source>
        <dbReference type="ARBA" id="ARBA00022603"/>
    </source>
</evidence>
<keyword evidence="1" id="KW-0489">Methyltransferase</keyword>
<accession>A0A2R8BSM8</accession>
<proteinExistence type="predicted"/>
<feature type="region of interest" description="Disordered" evidence="3">
    <location>
        <begin position="242"/>
        <end position="282"/>
    </location>
</feature>
<evidence type="ECO:0000256" key="2">
    <source>
        <dbReference type="ARBA" id="ARBA00022679"/>
    </source>
</evidence>
<dbReference type="InterPro" id="IPR013216">
    <property type="entry name" value="Methyltransf_11"/>
</dbReference>
<keyword evidence="2" id="KW-0808">Transferase</keyword>
<dbReference type="InterPro" id="IPR050602">
    <property type="entry name" value="Malonyl-ACP_OMT"/>
</dbReference>
<reference evidence="5 6" key="1">
    <citation type="submission" date="2018-03" db="EMBL/GenBank/DDBJ databases">
        <authorList>
            <person name="Keele B.F."/>
        </authorList>
    </citation>
    <scope>NUCLEOTIDE SEQUENCE [LARGE SCALE GENOMIC DNA]</scope>
    <source>
        <strain evidence="5 6">CECT 8504</strain>
    </source>
</reference>
<dbReference type="Gene3D" id="3.40.50.150">
    <property type="entry name" value="Vaccinia Virus protein VP39"/>
    <property type="match status" value="1"/>
</dbReference>